<comment type="caution">
    <text evidence="2">The sequence shown here is derived from an EMBL/GenBank/DDBJ whole genome shotgun (WGS) entry which is preliminary data.</text>
</comment>
<name>A0AAE0F1U8_9CHLO</name>
<feature type="non-terminal residue" evidence="2">
    <location>
        <position position="363"/>
    </location>
</feature>
<organism evidence="2 3">
    <name type="scientific">Cymbomonas tetramitiformis</name>
    <dbReference type="NCBI Taxonomy" id="36881"/>
    <lineage>
        <taxon>Eukaryota</taxon>
        <taxon>Viridiplantae</taxon>
        <taxon>Chlorophyta</taxon>
        <taxon>Pyramimonadophyceae</taxon>
        <taxon>Pyramimonadales</taxon>
        <taxon>Pyramimonadaceae</taxon>
        <taxon>Cymbomonas</taxon>
    </lineage>
</organism>
<sequence length="363" mass="39638">MIMENEKGTLEDVAPLLEFQRFPENRHTGPALSRHYNGVLTVRKLSMKSISLPTADGASNNKKAFKILKKRLKAARGVKQMRSVLRVHRVRWHGIYRMLKNNRKLESDIKVALTGARSGICGEVAAYLAPPGEASDPSATMAGDTDISSGGENSESSGGEESEDSDGEQVEANQREEKEFPLQHRCLTGSEWSKNNQVESCFAPIHDVSVDLQAHTGAGLDLEYTLACALHQNLTAMTVDTVSGADEEETWNTVHADTLPADLKQFRRVVAQQVEARMLTLDEDTLISLKMNPSLDTSAEGTLFKDKQGSFELMEAGYNRQLRVRGTFLLQGGLLDTAGSATGKGVEGDATRSSREQSRDTGG</sequence>
<feature type="compositionally biased region" description="Low complexity" evidence="1">
    <location>
        <begin position="148"/>
        <end position="157"/>
    </location>
</feature>
<reference evidence="2 3" key="1">
    <citation type="journal article" date="2015" name="Genome Biol. Evol.">
        <title>Comparative Genomics of a Bacterivorous Green Alga Reveals Evolutionary Causalities and Consequences of Phago-Mixotrophic Mode of Nutrition.</title>
        <authorList>
            <person name="Burns J.A."/>
            <person name="Paasch A."/>
            <person name="Narechania A."/>
            <person name="Kim E."/>
        </authorList>
    </citation>
    <scope>NUCLEOTIDE SEQUENCE [LARGE SCALE GENOMIC DNA]</scope>
    <source>
        <strain evidence="2 3">PLY_AMNH</strain>
    </source>
</reference>
<evidence type="ECO:0000256" key="1">
    <source>
        <dbReference type="SAM" id="MobiDB-lite"/>
    </source>
</evidence>
<feature type="compositionally biased region" description="Basic and acidic residues" evidence="1">
    <location>
        <begin position="346"/>
        <end position="363"/>
    </location>
</feature>
<dbReference type="EMBL" id="LGRX02028262">
    <property type="protein sequence ID" value="KAK3248272.1"/>
    <property type="molecule type" value="Genomic_DNA"/>
</dbReference>
<evidence type="ECO:0000313" key="2">
    <source>
        <dbReference type="EMBL" id="KAK3248272.1"/>
    </source>
</evidence>
<dbReference type="Proteomes" id="UP001190700">
    <property type="component" value="Unassembled WGS sequence"/>
</dbReference>
<gene>
    <name evidence="2" type="ORF">CYMTET_42257</name>
</gene>
<dbReference type="AlphaFoldDB" id="A0AAE0F1U8"/>
<evidence type="ECO:0000313" key="3">
    <source>
        <dbReference type="Proteomes" id="UP001190700"/>
    </source>
</evidence>
<feature type="region of interest" description="Disordered" evidence="1">
    <location>
        <begin position="340"/>
        <end position="363"/>
    </location>
</feature>
<accession>A0AAE0F1U8</accession>
<proteinExistence type="predicted"/>
<feature type="compositionally biased region" description="Acidic residues" evidence="1">
    <location>
        <begin position="158"/>
        <end position="169"/>
    </location>
</feature>
<protein>
    <submittedName>
        <fullName evidence="2">Uncharacterized protein</fullName>
    </submittedName>
</protein>
<feature type="region of interest" description="Disordered" evidence="1">
    <location>
        <begin position="132"/>
        <end position="182"/>
    </location>
</feature>
<feature type="compositionally biased region" description="Basic and acidic residues" evidence="1">
    <location>
        <begin position="173"/>
        <end position="182"/>
    </location>
</feature>
<keyword evidence="3" id="KW-1185">Reference proteome</keyword>